<keyword evidence="4" id="KW-0560">Oxidoreductase</keyword>
<evidence type="ECO:0000259" key="8">
    <source>
        <dbReference type="Pfam" id="PF00394"/>
    </source>
</evidence>
<comment type="similarity">
    <text evidence="1">Belongs to the multicopper oxidase family.</text>
</comment>
<evidence type="ECO:0000313" key="12">
    <source>
        <dbReference type="Proteomes" id="UP001276659"/>
    </source>
</evidence>
<dbReference type="Pfam" id="PF00394">
    <property type="entry name" value="Cu-oxidase"/>
    <property type="match status" value="1"/>
</dbReference>
<proteinExistence type="inferred from homology"/>
<sequence>MKGRFLPLLAFVVGSSALYISHGLVEDMKALLWPFQQPLQSCQNTPTSRSCWDQYDIDTNYYTTFPDTGNTVEVWLSAEESICNQDGYERSCMTFNGTMPGPPIIANWGDDLVIHVTNNMHSNGTTVHWHGVRQLDSIQYDGVPGVTQCPIRPGETLTYRYKVTQYGTSWYHSHISLQYSEGLFGPLIFNGPATADYDEDLGALFLQDWSHLPTFSAWRDKEKYGITQSLSNLLINGANTFDCSAVSDESCVGGGKKSQTVFQPGKKYLIRLINVATDSQFQFSIDGHKLKVIANDFVPIQPYDTDSVVINAAQRYDVIVEASAPPGDYWLRAFWVNACAGVANDHPEDSIGIVRYDAASTSDPTSVSAVKAPTTCFDEPLESLVPHMKFDVTNIAGTTVEELRVRFTHEALFTWTVNSSSLVLDWSNPTLKRVFNNESVFPTEYNIVSVDKKTSSDDEWAVLVIQNKVMGLLGAIAHPIHLHGHDFWVLAQESGPWDGRTDSFKTINPPRRDTAVLPAQGHLAIALRLDNPGTWILHCHIAWHASQGLSLEFVESEESISIQSGDMEILQDTCESWDEWSGNATYPQDGSGI</sequence>
<organism evidence="11 12">
    <name type="scientific">Lepraria neglecta</name>
    <dbReference type="NCBI Taxonomy" id="209136"/>
    <lineage>
        <taxon>Eukaryota</taxon>
        <taxon>Fungi</taxon>
        <taxon>Dikarya</taxon>
        <taxon>Ascomycota</taxon>
        <taxon>Pezizomycotina</taxon>
        <taxon>Lecanoromycetes</taxon>
        <taxon>OSLEUM clade</taxon>
        <taxon>Lecanoromycetidae</taxon>
        <taxon>Lecanorales</taxon>
        <taxon>Lecanorineae</taxon>
        <taxon>Stereocaulaceae</taxon>
        <taxon>Lepraria</taxon>
    </lineage>
</organism>
<dbReference type="CDD" id="cd13880">
    <property type="entry name" value="CuRO_2_MaLCC_like"/>
    <property type="match status" value="1"/>
</dbReference>
<dbReference type="CDD" id="cd13854">
    <property type="entry name" value="CuRO_1_MaLCC_like"/>
    <property type="match status" value="1"/>
</dbReference>
<dbReference type="InterPro" id="IPR002355">
    <property type="entry name" value="Cu_oxidase_Cu_BS"/>
</dbReference>
<keyword evidence="2" id="KW-0479">Metal-binding</keyword>
<dbReference type="InterPro" id="IPR033138">
    <property type="entry name" value="Cu_oxidase_CS"/>
</dbReference>
<feature type="domain" description="Plastocyanin-like" evidence="10">
    <location>
        <begin position="82"/>
        <end position="192"/>
    </location>
</feature>
<evidence type="ECO:0000259" key="9">
    <source>
        <dbReference type="Pfam" id="PF07731"/>
    </source>
</evidence>
<keyword evidence="6" id="KW-0325">Glycoprotein</keyword>
<dbReference type="PROSITE" id="PS00080">
    <property type="entry name" value="MULTICOPPER_OXIDASE2"/>
    <property type="match status" value="1"/>
</dbReference>
<dbReference type="Pfam" id="PF07731">
    <property type="entry name" value="Cu-oxidase_2"/>
    <property type="match status" value="1"/>
</dbReference>
<reference evidence="11" key="1">
    <citation type="submission" date="2022-11" db="EMBL/GenBank/DDBJ databases">
        <title>Chromosomal genome sequence assembly and mating type (MAT) locus characterization of the leprose asexual lichenized fungus Lepraria neglecta (Nyl.) Erichsen.</title>
        <authorList>
            <person name="Allen J.L."/>
            <person name="Pfeffer B."/>
        </authorList>
    </citation>
    <scope>NUCLEOTIDE SEQUENCE</scope>
    <source>
        <strain evidence="11">Allen 5258</strain>
    </source>
</reference>
<feature type="signal peptide" evidence="7">
    <location>
        <begin position="1"/>
        <end position="17"/>
    </location>
</feature>
<name>A0AAD9ZCR0_9LECA</name>
<keyword evidence="3" id="KW-0677">Repeat</keyword>
<dbReference type="SUPFAM" id="SSF49503">
    <property type="entry name" value="Cupredoxins"/>
    <property type="match status" value="3"/>
</dbReference>
<evidence type="ECO:0000256" key="3">
    <source>
        <dbReference type="ARBA" id="ARBA00022737"/>
    </source>
</evidence>
<gene>
    <name evidence="11" type="ORF">OEA41_007233</name>
</gene>
<dbReference type="FunFam" id="2.60.40.420:FF:000021">
    <property type="entry name" value="Extracellular dihydrogeodin oxidase/laccase"/>
    <property type="match status" value="1"/>
</dbReference>
<keyword evidence="5" id="KW-0186">Copper</keyword>
<evidence type="ECO:0000256" key="7">
    <source>
        <dbReference type="SAM" id="SignalP"/>
    </source>
</evidence>
<dbReference type="CDD" id="cd13901">
    <property type="entry name" value="CuRO_3_MaLCC_like"/>
    <property type="match status" value="1"/>
</dbReference>
<keyword evidence="7" id="KW-0732">Signal</keyword>
<evidence type="ECO:0000256" key="4">
    <source>
        <dbReference type="ARBA" id="ARBA00023002"/>
    </source>
</evidence>
<evidence type="ECO:0000256" key="5">
    <source>
        <dbReference type="ARBA" id="ARBA00023008"/>
    </source>
</evidence>
<evidence type="ECO:0000256" key="1">
    <source>
        <dbReference type="ARBA" id="ARBA00010609"/>
    </source>
</evidence>
<dbReference type="InterPro" id="IPR011707">
    <property type="entry name" value="Cu-oxidase-like_N"/>
</dbReference>
<feature type="chain" id="PRO_5042217337" description="Laccase" evidence="7">
    <location>
        <begin position="18"/>
        <end position="593"/>
    </location>
</feature>
<dbReference type="GO" id="GO:0005507">
    <property type="term" value="F:copper ion binding"/>
    <property type="evidence" value="ECO:0007669"/>
    <property type="project" value="InterPro"/>
</dbReference>
<dbReference type="PANTHER" id="PTHR11709:SF71">
    <property type="entry name" value="OXIDOREDUCTASE TPCJ"/>
    <property type="match status" value="1"/>
</dbReference>
<dbReference type="Gene3D" id="2.60.40.420">
    <property type="entry name" value="Cupredoxins - blue copper proteins"/>
    <property type="match status" value="3"/>
</dbReference>
<evidence type="ECO:0000256" key="6">
    <source>
        <dbReference type="ARBA" id="ARBA00023180"/>
    </source>
</evidence>
<evidence type="ECO:0000259" key="10">
    <source>
        <dbReference type="Pfam" id="PF07732"/>
    </source>
</evidence>
<dbReference type="PANTHER" id="PTHR11709">
    <property type="entry name" value="MULTI-COPPER OXIDASE"/>
    <property type="match status" value="1"/>
</dbReference>
<dbReference type="PROSITE" id="PS00079">
    <property type="entry name" value="MULTICOPPER_OXIDASE1"/>
    <property type="match status" value="1"/>
</dbReference>
<feature type="domain" description="Plastocyanin-like" evidence="9">
    <location>
        <begin position="433"/>
        <end position="558"/>
    </location>
</feature>
<dbReference type="InterPro" id="IPR001117">
    <property type="entry name" value="Cu-oxidase_2nd"/>
</dbReference>
<dbReference type="GO" id="GO:0016491">
    <property type="term" value="F:oxidoreductase activity"/>
    <property type="evidence" value="ECO:0007669"/>
    <property type="project" value="UniProtKB-KW"/>
</dbReference>
<dbReference type="Pfam" id="PF07732">
    <property type="entry name" value="Cu-oxidase_3"/>
    <property type="match status" value="1"/>
</dbReference>
<keyword evidence="12" id="KW-1185">Reference proteome</keyword>
<comment type="caution">
    <text evidence="11">The sequence shown here is derived from an EMBL/GenBank/DDBJ whole genome shotgun (WGS) entry which is preliminary data.</text>
</comment>
<evidence type="ECO:0000256" key="2">
    <source>
        <dbReference type="ARBA" id="ARBA00022723"/>
    </source>
</evidence>
<dbReference type="InterPro" id="IPR008972">
    <property type="entry name" value="Cupredoxin"/>
</dbReference>
<dbReference type="AlphaFoldDB" id="A0AAD9ZCR0"/>
<dbReference type="InterPro" id="IPR045087">
    <property type="entry name" value="Cu-oxidase_fam"/>
</dbReference>
<dbReference type="EMBL" id="JASNWA010000004">
    <property type="protein sequence ID" value="KAK3175911.1"/>
    <property type="molecule type" value="Genomic_DNA"/>
</dbReference>
<dbReference type="FunFam" id="2.60.40.420:FF:000038">
    <property type="entry name" value="Extracellular dihydrogeodin oxidase/laccase"/>
    <property type="match status" value="1"/>
</dbReference>
<protein>
    <recommendedName>
        <fullName evidence="13">Laccase</fullName>
    </recommendedName>
</protein>
<evidence type="ECO:0000313" key="11">
    <source>
        <dbReference type="EMBL" id="KAK3175911.1"/>
    </source>
</evidence>
<evidence type="ECO:0008006" key="13">
    <source>
        <dbReference type="Google" id="ProtNLM"/>
    </source>
</evidence>
<feature type="domain" description="Plastocyanin-like" evidence="8">
    <location>
        <begin position="204"/>
        <end position="339"/>
    </location>
</feature>
<accession>A0AAD9ZCR0</accession>
<dbReference type="Proteomes" id="UP001276659">
    <property type="component" value="Unassembled WGS sequence"/>
</dbReference>
<dbReference type="InterPro" id="IPR011706">
    <property type="entry name" value="Cu-oxidase_C"/>
</dbReference>